<keyword evidence="3" id="KW-1185">Reference proteome</keyword>
<protein>
    <recommendedName>
        <fullName evidence="1">F-box domain-containing protein</fullName>
    </recommendedName>
</protein>
<feature type="domain" description="F-box" evidence="1">
    <location>
        <begin position="1"/>
        <end position="46"/>
    </location>
</feature>
<dbReference type="Proteomes" id="UP001201812">
    <property type="component" value="Unassembled WGS sequence"/>
</dbReference>
<gene>
    <name evidence="2" type="ORF">DdX_07110</name>
</gene>
<accession>A0AAD4N497</accession>
<evidence type="ECO:0000313" key="3">
    <source>
        <dbReference type="Proteomes" id="UP001201812"/>
    </source>
</evidence>
<dbReference type="AlphaFoldDB" id="A0AAD4N497"/>
<dbReference type="PROSITE" id="PS50181">
    <property type="entry name" value="FBOX"/>
    <property type="match status" value="1"/>
</dbReference>
<dbReference type="InterPro" id="IPR001810">
    <property type="entry name" value="F-box_dom"/>
</dbReference>
<name>A0AAD4N497_9BILA</name>
<dbReference type="Pfam" id="PF00646">
    <property type="entry name" value="F-box"/>
    <property type="match status" value="1"/>
</dbReference>
<evidence type="ECO:0000259" key="1">
    <source>
        <dbReference type="PROSITE" id="PS50181"/>
    </source>
</evidence>
<sequence>MLLTNYLLQDIFKFLERRELISISFASKRFNGIVERGIPNAPYVVLNHRLFYNGKGKWEWKALKDCTGSYRKPPQKLIKQLLKLKFARLDSVIFRPKSESPLTNKTLSSVSHLWEDRILAVKLTHIDGNLAKFLASAREICVECPLNQDMNAALRILLSGKCDIITIGGGISDATFQMPIAEIVSFLFRPVGAVSQKLWKVWLTDNVLVPFRMLVIGATIAPQRKMREELFSALEKVFIKETGLKHFFLAWSWTYDPQETFNSEPTRIVRNPNTNQELHLYSTLGDNGSFKLIVK</sequence>
<organism evidence="2 3">
    <name type="scientific">Ditylenchus destructor</name>
    <dbReference type="NCBI Taxonomy" id="166010"/>
    <lineage>
        <taxon>Eukaryota</taxon>
        <taxon>Metazoa</taxon>
        <taxon>Ecdysozoa</taxon>
        <taxon>Nematoda</taxon>
        <taxon>Chromadorea</taxon>
        <taxon>Rhabditida</taxon>
        <taxon>Tylenchina</taxon>
        <taxon>Tylenchomorpha</taxon>
        <taxon>Sphaerularioidea</taxon>
        <taxon>Anguinidae</taxon>
        <taxon>Anguininae</taxon>
        <taxon>Ditylenchus</taxon>
    </lineage>
</organism>
<dbReference type="EMBL" id="JAKKPZ010000009">
    <property type="protein sequence ID" value="KAI1717367.1"/>
    <property type="molecule type" value="Genomic_DNA"/>
</dbReference>
<reference evidence="2" key="1">
    <citation type="submission" date="2022-01" db="EMBL/GenBank/DDBJ databases">
        <title>Genome Sequence Resource for Two Populations of Ditylenchus destructor, the Migratory Endoparasitic Phytonematode.</title>
        <authorList>
            <person name="Zhang H."/>
            <person name="Lin R."/>
            <person name="Xie B."/>
        </authorList>
    </citation>
    <scope>NUCLEOTIDE SEQUENCE</scope>
    <source>
        <strain evidence="2">BazhouSP</strain>
    </source>
</reference>
<comment type="caution">
    <text evidence="2">The sequence shown here is derived from an EMBL/GenBank/DDBJ whole genome shotgun (WGS) entry which is preliminary data.</text>
</comment>
<proteinExistence type="predicted"/>
<evidence type="ECO:0000313" key="2">
    <source>
        <dbReference type="EMBL" id="KAI1717367.1"/>
    </source>
</evidence>